<sequence>MIRSPIILGVKTLTVRNLNAYDHLIINGPCIQSVRWKRKPIWLPTAKSKVFRVPKRPEIPVVEYEELKRLHHNYKTLMKSLKNFFIEKEQKKTECLEENVVKINVENDFKMCNYINDIWNNQVAAMRERRLAKEREDRVKEINIKLKEKAIRDLSIQERVDAEIRKAKEEAPTFITRDTIDEAIRNALENVVNHNVAIDSNGNIYDKPMEVASSTAKS</sequence>
<evidence type="ECO:0000256" key="5">
    <source>
        <dbReference type="ARBA" id="ARBA00023128"/>
    </source>
</evidence>
<dbReference type="InterPro" id="IPR026140">
    <property type="entry name" value="Ribosomal_mS26"/>
</dbReference>
<evidence type="ECO:0000256" key="8">
    <source>
        <dbReference type="ARBA" id="ARBA00035344"/>
    </source>
</evidence>
<comment type="subcellular location">
    <subcellularLocation>
        <location evidence="1">Mitochondrion</location>
    </subcellularLocation>
</comment>
<evidence type="ECO:0000256" key="4">
    <source>
        <dbReference type="ARBA" id="ARBA00022980"/>
    </source>
</evidence>
<keyword evidence="10" id="KW-1185">Reference proteome</keyword>
<dbReference type="STRING" id="597456.A0A0L7QYF2"/>
<dbReference type="Pfam" id="PF14943">
    <property type="entry name" value="MRP-S26"/>
    <property type="match status" value="1"/>
</dbReference>
<keyword evidence="4 9" id="KW-0689">Ribosomal protein</keyword>
<keyword evidence="3" id="KW-0809">Transit peptide</keyword>
<organism evidence="9 10">
    <name type="scientific">Habropoda laboriosa</name>
    <dbReference type="NCBI Taxonomy" id="597456"/>
    <lineage>
        <taxon>Eukaryota</taxon>
        <taxon>Metazoa</taxon>
        <taxon>Ecdysozoa</taxon>
        <taxon>Arthropoda</taxon>
        <taxon>Hexapoda</taxon>
        <taxon>Insecta</taxon>
        <taxon>Pterygota</taxon>
        <taxon>Neoptera</taxon>
        <taxon>Endopterygota</taxon>
        <taxon>Hymenoptera</taxon>
        <taxon>Apocrita</taxon>
        <taxon>Aculeata</taxon>
        <taxon>Apoidea</taxon>
        <taxon>Anthophila</taxon>
        <taxon>Apidae</taxon>
        <taxon>Habropoda</taxon>
    </lineage>
</organism>
<evidence type="ECO:0000313" key="9">
    <source>
        <dbReference type="EMBL" id="KOC63633.1"/>
    </source>
</evidence>
<evidence type="ECO:0000256" key="3">
    <source>
        <dbReference type="ARBA" id="ARBA00022946"/>
    </source>
</evidence>
<gene>
    <name evidence="9" type="ORF">WH47_00701</name>
</gene>
<dbReference type="EMBL" id="KQ414688">
    <property type="protein sequence ID" value="KOC63633.1"/>
    <property type="molecule type" value="Genomic_DNA"/>
</dbReference>
<dbReference type="PANTHER" id="PTHR21035:SF2">
    <property type="entry name" value="SMALL RIBOSOMAL SUBUNIT PROTEIN MS26"/>
    <property type="match status" value="1"/>
</dbReference>
<reference evidence="9 10" key="1">
    <citation type="submission" date="2015-07" db="EMBL/GenBank/DDBJ databases">
        <title>The genome of Habropoda laboriosa.</title>
        <authorList>
            <person name="Pan H."/>
            <person name="Kapheim K."/>
        </authorList>
    </citation>
    <scope>NUCLEOTIDE SEQUENCE [LARGE SCALE GENOMIC DNA]</scope>
    <source>
        <strain evidence="9">0110345459</strain>
    </source>
</reference>
<evidence type="ECO:0000256" key="2">
    <source>
        <dbReference type="ARBA" id="ARBA00009672"/>
    </source>
</evidence>
<dbReference type="OrthoDB" id="5988811at2759"/>
<proteinExistence type="inferred from homology"/>
<evidence type="ECO:0000313" key="10">
    <source>
        <dbReference type="Proteomes" id="UP000053825"/>
    </source>
</evidence>
<evidence type="ECO:0000256" key="6">
    <source>
        <dbReference type="ARBA" id="ARBA00023274"/>
    </source>
</evidence>
<keyword evidence="6" id="KW-0687">Ribonucleoprotein</keyword>
<dbReference type="GO" id="GO:0005763">
    <property type="term" value="C:mitochondrial small ribosomal subunit"/>
    <property type="evidence" value="ECO:0007669"/>
    <property type="project" value="InterPro"/>
</dbReference>
<comment type="similarity">
    <text evidence="2">Belongs to the mitochondrion-specific ribosomal protein mS26 family.</text>
</comment>
<dbReference type="Proteomes" id="UP000053825">
    <property type="component" value="Unassembled WGS sequence"/>
</dbReference>
<dbReference type="AlphaFoldDB" id="A0A0L7QYF2"/>
<keyword evidence="5" id="KW-0496">Mitochondrion</keyword>
<accession>A0A0L7QYF2</accession>
<dbReference type="PANTHER" id="PTHR21035">
    <property type="entry name" value="28S RIBOSOMAL PROTEIN S26, MITOCHONDRIAL"/>
    <property type="match status" value="1"/>
</dbReference>
<name>A0A0L7QYF2_9HYME</name>
<evidence type="ECO:0000256" key="1">
    <source>
        <dbReference type="ARBA" id="ARBA00004173"/>
    </source>
</evidence>
<evidence type="ECO:0000256" key="7">
    <source>
        <dbReference type="ARBA" id="ARBA00035138"/>
    </source>
</evidence>
<protein>
    <recommendedName>
        <fullName evidence="7">Small ribosomal subunit protein mS26</fullName>
    </recommendedName>
    <alternativeName>
        <fullName evidence="8">28S ribosomal protein S26, mitochondrial</fullName>
    </alternativeName>
</protein>